<comment type="caution">
    <text evidence="1">The sequence shown here is derived from an EMBL/GenBank/DDBJ whole genome shotgun (WGS) entry which is preliminary data.</text>
</comment>
<reference evidence="1" key="1">
    <citation type="submission" date="2024-03" db="EMBL/GenBank/DDBJ databases">
        <title>WGS assembly of Saponaria officinalis var. Norfolk2.</title>
        <authorList>
            <person name="Jenkins J."/>
            <person name="Shu S."/>
            <person name="Grimwood J."/>
            <person name="Barry K."/>
            <person name="Goodstein D."/>
            <person name="Schmutz J."/>
            <person name="Leebens-Mack J."/>
            <person name="Osbourn A."/>
        </authorList>
    </citation>
    <scope>NUCLEOTIDE SEQUENCE [LARGE SCALE GENOMIC DNA]</scope>
    <source>
        <strain evidence="1">JIC</strain>
    </source>
</reference>
<evidence type="ECO:0000313" key="2">
    <source>
        <dbReference type="Proteomes" id="UP001443914"/>
    </source>
</evidence>
<proteinExistence type="predicted"/>
<dbReference type="EMBL" id="JBDFQZ010000001">
    <property type="protein sequence ID" value="KAK9757417.1"/>
    <property type="molecule type" value="Genomic_DNA"/>
</dbReference>
<accession>A0AAW1NFV8</accession>
<evidence type="ECO:0000313" key="1">
    <source>
        <dbReference type="EMBL" id="KAK9757417.1"/>
    </source>
</evidence>
<organism evidence="1 2">
    <name type="scientific">Saponaria officinalis</name>
    <name type="common">Common soapwort</name>
    <name type="synonym">Lychnis saponaria</name>
    <dbReference type="NCBI Taxonomy" id="3572"/>
    <lineage>
        <taxon>Eukaryota</taxon>
        <taxon>Viridiplantae</taxon>
        <taxon>Streptophyta</taxon>
        <taxon>Embryophyta</taxon>
        <taxon>Tracheophyta</taxon>
        <taxon>Spermatophyta</taxon>
        <taxon>Magnoliopsida</taxon>
        <taxon>eudicotyledons</taxon>
        <taxon>Gunneridae</taxon>
        <taxon>Pentapetalae</taxon>
        <taxon>Caryophyllales</taxon>
        <taxon>Caryophyllaceae</taxon>
        <taxon>Caryophylleae</taxon>
        <taxon>Saponaria</taxon>
    </lineage>
</organism>
<protein>
    <submittedName>
        <fullName evidence="1">Uncharacterized protein</fullName>
    </submittedName>
</protein>
<sequence>MFPYTIGFINEMNLGQIITDWIVSVIFLIDTSVSVFTTRTVGGVEPVLAILPTALFFQLLPRLPYLAKVWNFLRLLQVRPLLKILSELKMNQDKKMNYILKWLKREVARVLRDFFWAQESTNIAQSS</sequence>
<name>A0AAW1NFV8_SAPOF</name>
<dbReference type="Proteomes" id="UP001443914">
    <property type="component" value="Unassembled WGS sequence"/>
</dbReference>
<gene>
    <name evidence="1" type="ORF">RND81_01G161500</name>
</gene>
<keyword evidence="2" id="KW-1185">Reference proteome</keyword>
<dbReference type="AlphaFoldDB" id="A0AAW1NFV8"/>